<feature type="domain" description="HTH lysR-type" evidence="5">
    <location>
        <begin position="1"/>
        <end position="61"/>
    </location>
</feature>
<dbReference type="Proteomes" id="UP000185622">
    <property type="component" value="Chromosome"/>
</dbReference>
<dbReference type="RefSeq" id="WP_075777432.1">
    <property type="nucleotide sequence ID" value="NZ_CP019437.1"/>
</dbReference>
<dbReference type="SUPFAM" id="SSF46785">
    <property type="entry name" value="Winged helix' DNA-binding domain"/>
    <property type="match status" value="1"/>
</dbReference>
<name>A0ABN4XCL2_9RHOB</name>
<evidence type="ECO:0000313" key="7">
    <source>
        <dbReference type="Proteomes" id="UP000185622"/>
    </source>
</evidence>
<evidence type="ECO:0000256" key="4">
    <source>
        <dbReference type="ARBA" id="ARBA00023163"/>
    </source>
</evidence>
<keyword evidence="2" id="KW-0805">Transcription regulation</keyword>
<organism evidence="6 7">
    <name type="scientific">Thioclava nitratireducens</name>
    <dbReference type="NCBI Taxonomy" id="1915078"/>
    <lineage>
        <taxon>Bacteria</taxon>
        <taxon>Pseudomonadati</taxon>
        <taxon>Pseudomonadota</taxon>
        <taxon>Alphaproteobacteria</taxon>
        <taxon>Rhodobacterales</taxon>
        <taxon>Paracoccaceae</taxon>
        <taxon>Thioclava</taxon>
    </lineage>
</organism>
<dbReference type="SUPFAM" id="SSF53850">
    <property type="entry name" value="Periplasmic binding protein-like II"/>
    <property type="match status" value="1"/>
</dbReference>
<dbReference type="Gene3D" id="1.10.10.10">
    <property type="entry name" value="Winged helix-like DNA-binding domain superfamily/Winged helix DNA-binding domain"/>
    <property type="match status" value="1"/>
</dbReference>
<dbReference type="Gene3D" id="3.40.190.10">
    <property type="entry name" value="Periplasmic binding protein-like II"/>
    <property type="match status" value="2"/>
</dbReference>
<dbReference type="InterPro" id="IPR058163">
    <property type="entry name" value="LysR-type_TF_proteobact-type"/>
</dbReference>
<evidence type="ECO:0000313" key="6">
    <source>
        <dbReference type="EMBL" id="AQS47193.1"/>
    </source>
</evidence>
<keyword evidence="3" id="KW-0238">DNA-binding</keyword>
<dbReference type="PANTHER" id="PTHR30537:SF79">
    <property type="entry name" value="TRANSCRIPTIONAL REGULATOR-RELATED"/>
    <property type="match status" value="1"/>
</dbReference>
<reference evidence="6 7" key="1">
    <citation type="submission" date="2017-01" db="EMBL/GenBank/DDBJ databases">
        <title>The complete genome sequence of a sulfur-oxidizing marine bacterium Thioclava sp. 25B10_4T.</title>
        <authorList>
            <person name="Liu Y."/>
            <person name="Lai Q."/>
            <person name="Shao Z."/>
        </authorList>
    </citation>
    <scope>NUCLEOTIDE SEQUENCE [LARGE SCALE GENOMIC DNA]</scope>
    <source>
        <strain evidence="6 7">25B10_4</strain>
    </source>
</reference>
<protein>
    <submittedName>
        <fullName evidence="6">Transcriptional regulator</fullName>
    </submittedName>
</protein>
<accession>A0ABN4XCL2</accession>
<proteinExistence type="inferred from homology"/>
<dbReference type="InterPro" id="IPR005119">
    <property type="entry name" value="LysR_subst-bd"/>
</dbReference>
<dbReference type="PANTHER" id="PTHR30537">
    <property type="entry name" value="HTH-TYPE TRANSCRIPTIONAL REGULATOR"/>
    <property type="match status" value="1"/>
</dbReference>
<dbReference type="Pfam" id="PF00126">
    <property type="entry name" value="HTH_1"/>
    <property type="match status" value="1"/>
</dbReference>
<dbReference type="Pfam" id="PF03466">
    <property type="entry name" value="LysR_substrate"/>
    <property type="match status" value="1"/>
</dbReference>
<evidence type="ECO:0000256" key="3">
    <source>
        <dbReference type="ARBA" id="ARBA00023125"/>
    </source>
</evidence>
<dbReference type="EMBL" id="CP019437">
    <property type="protein sequence ID" value="AQS47193.1"/>
    <property type="molecule type" value="Genomic_DNA"/>
</dbReference>
<dbReference type="InterPro" id="IPR036388">
    <property type="entry name" value="WH-like_DNA-bd_sf"/>
</dbReference>
<keyword evidence="7" id="KW-1185">Reference proteome</keyword>
<dbReference type="PRINTS" id="PR00039">
    <property type="entry name" value="HTHLYSR"/>
</dbReference>
<comment type="similarity">
    <text evidence="1">Belongs to the LysR transcriptional regulatory family.</text>
</comment>
<dbReference type="InterPro" id="IPR036390">
    <property type="entry name" value="WH_DNA-bd_sf"/>
</dbReference>
<dbReference type="InterPro" id="IPR000847">
    <property type="entry name" value="LysR_HTH_N"/>
</dbReference>
<dbReference type="PROSITE" id="PS50931">
    <property type="entry name" value="HTH_LYSR"/>
    <property type="match status" value="1"/>
</dbReference>
<dbReference type="CDD" id="cd08432">
    <property type="entry name" value="PBP2_GcdR_TrpI_HvrB_AmpR_like"/>
    <property type="match status" value="1"/>
</dbReference>
<evidence type="ECO:0000256" key="1">
    <source>
        <dbReference type="ARBA" id="ARBA00009437"/>
    </source>
</evidence>
<gene>
    <name evidence="6" type="ORF">BMG03_04790</name>
</gene>
<evidence type="ECO:0000259" key="5">
    <source>
        <dbReference type="PROSITE" id="PS50931"/>
    </source>
</evidence>
<sequence length="299" mass="34069">MRVKNLNSIQVFETVARLSNITHAANFLNTSQSTVSYHIRKLETQTGKTLFERNGGGLVLTDEGEILANYADQALSLIETGLSKILYRTEMVRVAVLPMFASRWLSSRLEGMWQAHPDLQISFLNHNNDYVRHERAASFADIGIQWGRGDWENFDVTRLWQEELVVVCSPGYLQSNPIIDLASLRRCVLLHVDDKRMWSEVLKNNLIEIGSDQKHMMLEDRHFQLNATINGVGVSLFSKRMIEMELVSGALVNPLGRSFKSSFSYHMAVPKGAVLSPSAERFKNWLIDRCRNDQPWGDD</sequence>
<evidence type="ECO:0000256" key="2">
    <source>
        <dbReference type="ARBA" id="ARBA00023015"/>
    </source>
</evidence>
<keyword evidence="4" id="KW-0804">Transcription</keyword>